<keyword evidence="4" id="KW-1185">Reference proteome</keyword>
<dbReference type="SUPFAM" id="SSF46955">
    <property type="entry name" value="Putative DNA-binding domain"/>
    <property type="match status" value="1"/>
</dbReference>
<dbReference type="Pfam" id="PF06445">
    <property type="entry name" value="GyrI-like"/>
    <property type="match status" value="1"/>
</dbReference>
<dbReference type="SMART" id="SM00871">
    <property type="entry name" value="AraC_E_bind"/>
    <property type="match status" value="1"/>
</dbReference>
<evidence type="ECO:0000313" key="4">
    <source>
        <dbReference type="Proteomes" id="UP000198215"/>
    </source>
</evidence>
<evidence type="ECO:0000313" key="3">
    <source>
        <dbReference type="EMBL" id="SCG76212.1"/>
    </source>
</evidence>
<dbReference type="InterPro" id="IPR000551">
    <property type="entry name" value="MerR-type_HTH_dom"/>
</dbReference>
<dbReference type="CDD" id="cd01107">
    <property type="entry name" value="HTH_BmrR"/>
    <property type="match status" value="1"/>
</dbReference>
<evidence type="ECO:0000259" key="2">
    <source>
        <dbReference type="PROSITE" id="PS50937"/>
    </source>
</evidence>
<dbReference type="PANTHER" id="PTHR30204">
    <property type="entry name" value="REDOX-CYCLING DRUG-SENSING TRANSCRIPTIONAL ACTIVATOR SOXR"/>
    <property type="match status" value="1"/>
</dbReference>
<dbReference type="InterPro" id="IPR011256">
    <property type="entry name" value="Reg_factor_effector_dom_sf"/>
</dbReference>
<dbReference type="RefSeq" id="WP_088979732.1">
    <property type="nucleotide sequence ID" value="NZ_LT607753.1"/>
</dbReference>
<dbReference type="PROSITE" id="PS00552">
    <property type="entry name" value="HTH_MERR_1"/>
    <property type="match status" value="1"/>
</dbReference>
<gene>
    <name evidence="3" type="ORF">GA0070614_5871</name>
</gene>
<reference evidence="4" key="1">
    <citation type="submission" date="2016-06" db="EMBL/GenBank/DDBJ databases">
        <authorList>
            <person name="Varghese N."/>
            <person name="Submissions Spin"/>
        </authorList>
    </citation>
    <scope>NUCLEOTIDE SEQUENCE [LARGE SCALE GENOMIC DNA]</scope>
    <source>
        <strain evidence="4">DSM 45161</strain>
    </source>
</reference>
<organism evidence="3 4">
    <name type="scientific">Micromonospora coxensis</name>
    <dbReference type="NCBI Taxonomy" id="356852"/>
    <lineage>
        <taxon>Bacteria</taxon>
        <taxon>Bacillati</taxon>
        <taxon>Actinomycetota</taxon>
        <taxon>Actinomycetes</taxon>
        <taxon>Micromonosporales</taxon>
        <taxon>Micromonosporaceae</taxon>
        <taxon>Micromonospora</taxon>
    </lineage>
</organism>
<dbReference type="Gene3D" id="1.10.1660.10">
    <property type="match status" value="1"/>
</dbReference>
<keyword evidence="1 3" id="KW-0238">DNA-binding</keyword>
<proteinExistence type="predicted"/>
<dbReference type="Pfam" id="PF13411">
    <property type="entry name" value="MerR_1"/>
    <property type="match status" value="1"/>
</dbReference>
<dbReference type="PROSITE" id="PS50937">
    <property type="entry name" value="HTH_MERR_2"/>
    <property type="match status" value="1"/>
</dbReference>
<feature type="domain" description="HTH merR-type" evidence="2">
    <location>
        <begin position="1"/>
        <end position="74"/>
    </location>
</feature>
<dbReference type="EMBL" id="LT607753">
    <property type="protein sequence ID" value="SCG76212.1"/>
    <property type="molecule type" value="Genomic_DNA"/>
</dbReference>
<dbReference type="Gene3D" id="3.20.80.10">
    <property type="entry name" value="Regulatory factor, effector binding domain"/>
    <property type="match status" value="1"/>
</dbReference>
<dbReference type="GO" id="GO:0003700">
    <property type="term" value="F:DNA-binding transcription factor activity"/>
    <property type="evidence" value="ECO:0007669"/>
    <property type="project" value="InterPro"/>
</dbReference>
<dbReference type="InterPro" id="IPR047057">
    <property type="entry name" value="MerR_fam"/>
</dbReference>
<name>A0A1C5K091_9ACTN</name>
<dbReference type="OrthoDB" id="7849865at2"/>
<protein>
    <submittedName>
        <fullName evidence="3">DNA-binding transcriptional regulator, MerR family</fullName>
    </submittedName>
</protein>
<dbReference type="GO" id="GO:0003677">
    <property type="term" value="F:DNA binding"/>
    <property type="evidence" value="ECO:0007669"/>
    <property type="project" value="UniProtKB-KW"/>
</dbReference>
<dbReference type="SUPFAM" id="SSF55136">
    <property type="entry name" value="Probable bacterial effector-binding domain"/>
    <property type="match status" value="1"/>
</dbReference>
<dbReference type="SMART" id="SM00422">
    <property type="entry name" value="HTH_MERR"/>
    <property type="match status" value="1"/>
</dbReference>
<evidence type="ECO:0000256" key="1">
    <source>
        <dbReference type="ARBA" id="ARBA00023125"/>
    </source>
</evidence>
<dbReference type="Proteomes" id="UP000198215">
    <property type="component" value="Chromosome I"/>
</dbReference>
<dbReference type="PANTHER" id="PTHR30204:SF97">
    <property type="entry name" value="MERR FAMILY REGULATORY PROTEIN"/>
    <property type="match status" value="1"/>
</dbReference>
<dbReference type="InterPro" id="IPR010499">
    <property type="entry name" value="AraC_E-bd"/>
</dbReference>
<accession>A0A1C5K091</accession>
<sequence length="285" mass="30831">MTDFMPIGVFARATRLSVRVLRNYDRLGLLVPASVDPDTGYRRYSVDQFPRAGLVRRLRELEVPLPEIAEILAADSPEQAGAVIARHRERVAARAARLDEIAGRLEVVLAEPGRMSGWLEVYERWRAAQPTARMLVRTPLSGLGEVLAPGFARLFAGLAEQGIAPAGPAGTRYLGDDLDAAEVEVELFVPVARAPRTTATVAAGELPACLLAATVHEGGYDAIDTAYRSLGRWIAEQDRVLAGPAEERYLVAPASGVPAAALRTEIAWPVRPRSGPARPTDEEVR</sequence>
<dbReference type="InterPro" id="IPR029442">
    <property type="entry name" value="GyrI-like"/>
</dbReference>
<dbReference type="InterPro" id="IPR009061">
    <property type="entry name" value="DNA-bd_dom_put_sf"/>
</dbReference>
<dbReference type="AlphaFoldDB" id="A0A1C5K091"/>